<protein>
    <submittedName>
        <fullName evidence="2">SDR family oxidoreductase</fullName>
    </submittedName>
</protein>
<dbReference type="RefSeq" id="WP_145148319.1">
    <property type="nucleotide sequence ID" value="NZ_VNIM01000009.1"/>
</dbReference>
<evidence type="ECO:0000313" key="2">
    <source>
        <dbReference type="EMBL" id="TVV76530.1"/>
    </source>
</evidence>
<evidence type="ECO:0000256" key="1">
    <source>
        <dbReference type="ARBA" id="ARBA00006484"/>
    </source>
</evidence>
<evidence type="ECO:0000313" key="3">
    <source>
        <dbReference type="Proteomes" id="UP000318681"/>
    </source>
</evidence>
<dbReference type="InterPro" id="IPR002347">
    <property type="entry name" value="SDR_fam"/>
</dbReference>
<dbReference type="CDD" id="cd05233">
    <property type="entry name" value="SDR_c"/>
    <property type="match status" value="1"/>
</dbReference>
<dbReference type="Proteomes" id="UP000318681">
    <property type="component" value="Unassembled WGS sequence"/>
</dbReference>
<dbReference type="PANTHER" id="PTHR42820:SF1">
    <property type="entry name" value="SHORT-CHAIN DEHYDROGENASE_REDUCTASE FAMILY PROTEIN"/>
    <property type="match status" value="1"/>
</dbReference>
<dbReference type="Pfam" id="PF13561">
    <property type="entry name" value="adh_short_C2"/>
    <property type="match status" value="1"/>
</dbReference>
<dbReference type="PRINTS" id="PR00081">
    <property type="entry name" value="GDHRDH"/>
</dbReference>
<dbReference type="AlphaFoldDB" id="A0A558RAX1"/>
<dbReference type="PRINTS" id="PR00080">
    <property type="entry name" value="SDRFAMILY"/>
</dbReference>
<dbReference type="PROSITE" id="PS00061">
    <property type="entry name" value="ADH_SHORT"/>
    <property type="match status" value="1"/>
</dbReference>
<gene>
    <name evidence="2" type="ORF">FOY91_03835</name>
</gene>
<dbReference type="InterPro" id="IPR036291">
    <property type="entry name" value="NAD(P)-bd_dom_sf"/>
</dbReference>
<sequence>MTGAAALGLPGSVAIVTGAGGTRGLGAAIARRFGEAGAAVVVTDRGEADLPALVETIAANGGRAAARTADVTVEADIGALVAFARERFGSIDIMVNNAGIGDLIGPVEEFAVEDWDRLMAVNLRGVFLEIKHAARAMIAAGKGGRIISIGSQASKSGILMMSAYAASKHGIVGLTRSAAIDLGKHGITVNAVCPNHIPNDLGDWQRETLSAARGWTMEEYWTRFRGRVPLGRTGQAIDTANACLYLASDLASYVTGEAMNVSGGEEYH</sequence>
<comment type="caution">
    <text evidence="2">The sequence shown here is derived from an EMBL/GenBank/DDBJ whole genome shotgun (WGS) entry which is preliminary data.</text>
</comment>
<dbReference type="FunFam" id="3.40.50.720:FF:000084">
    <property type="entry name" value="Short-chain dehydrogenase reductase"/>
    <property type="match status" value="1"/>
</dbReference>
<dbReference type="EMBL" id="VNIM01000009">
    <property type="protein sequence ID" value="TVV76530.1"/>
    <property type="molecule type" value="Genomic_DNA"/>
</dbReference>
<dbReference type="OrthoDB" id="9792355at2"/>
<name>A0A558RAX1_9SPHN</name>
<comment type="similarity">
    <text evidence="1">Belongs to the short-chain dehydrogenases/reductases (SDR) family.</text>
</comment>
<dbReference type="Gene3D" id="3.40.50.720">
    <property type="entry name" value="NAD(P)-binding Rossmann-like Domain"/>
    <property type="match status" value="1"/>
</dbReference>
<proteinExistence type="inferred from homology"/>
<keyword evidence="3" id="KW-1185">Reference proteome</keyword>
<organism evidence="2 3">
    <name type="scientific">Alterirhizorhabdus solaris</name>
    <dbReference type="NCBI Taxonomy" id="2529389"/>
    <lineage>
        <taxon>Bacteria</taxon>
        <taxon>Pseudomonadati</taxon>
        <taxon>Pseudomonadota</taxon>
        <taxon>Alphaproteobacteria</taxon>
        <taxon>Sphingomonadales</taxon>
        <taxon>Rhizorhabdaceae</taxon>
        <taxon>Alterirhizorhabdus</taxon>
    </lineage>
</organism>
<dbReference type="InterPro" id="IPR020904">
    <property type="entry name" value="Sc_DH/Rdtase_CS"/>
</dbReference>
<reference evidence="2 3" key="1">
    <citation type="submission" date="2019-07" db="EMBL/GenBank/DDBJ databases">
        <title>Sphingomonas solaris sp. nov., isolated from a solar panel from Boston, Massachusetts.</title>
        <authorList>
            <person name="Tanner K."/>
            <person name="Pascual J."/>
            <person name="Mancuso C."/>
            <person name="Pereto J."/>
            <person name="Khalil A."/>
            <person name="Vilanova C."/>
        </authorList>
    </citation>
    <scope>NUCLEOTIDE SEQUENCE [LARGE SCALE GENOMIC DNA]</scope>
    <source>
        <strain evidence="2 3">R4DWN</strain>
    </source>
</reference>
<dbReference type="PANTHER" id="PTHR42820">
    <property type="entry name" value="SHORT-CHAIN DEHYDROGENASE REDUCTASE"/>
    <property type="match status" value="1"/>
</dbReference>
<accession>A0A558RAX1</accession>
<dbReference type="SUPFAM" id="SSF51735">
    <property type="entry name" value="NAD(P)-binding Rossmann-fold domains"/>
    <property type="match status" value="1"/>
</dbReference>